<dbReference type="Pfam" id="PF01418">
    <property type="entry name" value="HTH_6"/>
    <property type="match status" value="1"/>
</dbReference>
<dbReference type="Gene3D" id="3.40.50.10490">
    <property type="entry name" value="Glucose-6-phosphate isomerase like protein, domain 1"/>
    <property type="match status" value="1"/>
</dbReference>
<gene>
    <name evidence="3" type="ORF">E1267_18960</name>
</gene>
<dbReference type="Gene3D" id="1.10.10.10">
    <property type="entry name" value="Winged helix-like DNA-binding domain superfamily/Winged helix DNA-binding domain"/>
    <property type="match status" value="1"/>
</dbReference>
<keyword evidence="4" id="KW-1185">Reference proteome</keyword>
<evidence type="ECO:0000313" key="4">
    <source>
        <dbReference type="Proteomes" id="UP000295157"/>
    </source>
</evidence>
<dbReference type="InterPro" id="IPR001347">
    <property type="entry name" value="SIS_dom"/>
</dbReference>
<evidence type="ECO:0000259" key="2">
    <source>
        <dbReference type="PROSITE" id="PS51464"/>
    </source>
</evidence>
<dbReference type="Proteomes" id="UP000295157">
    <property type="component" value="Unassembled WGS sequence"/>
</dbReference>
<proteinExistence type="predicted"/>
<dbReference type="SUPFAM" id="SSF46689">
    <property type="entry name" value="Homeodomain-like"/>
    <property type="match status" value="1"/>
</dbReference>
<dbReference type="InterPro" id="IPR036388">
    <property type="entry name" value="WH-like_DNA-bd_sf"/>
</dbReference>
<feature type="domain" description="HTH rpiR-type" evidence="1">
    <location>
        <begin position="19"/>
        <end position="96"/>
    </location>
</feature>
<dbReference type="AlphaFoldDB" id="A0A4R4NFM8"/>
<dbReference type="EMBL" id="SMJZ01000067">
    <property type="protein sequence ID" value="TDC05572.1"/>
    <property type="molecule type" value="Genomic_DNA"/>
</dbReference>
<dbReference type="InterPro" id="IPR000281">
    <property type="entry name" value="HTH_RpiR"/>
</dbReference>
<dbReference type="GO" id="GO:1901135">
    <property type="term" value="P:carbohydrate derivative metabolic process"/>
    <property type="evidence" value="ECO:0007669"/>
    <property type="project" value="InterPro"/>
</dbReference>
<dbReference type="PROSITE" id="PS51464">
    <property type="entry name" value="SIS"/>
    <property type="match status" value="1"/>
</dbReference>
<dbReference type="InterPro" id="IPR046348">
    <property type="entry name" value="SIS_dom_sf"/>
</dbReference>
<organism evidence="3 4">
    <name type="scientific">Nonomuraea longispora</name>
    <dbReference type="NCBI Taxonomy" id="1848320"/>
    <lineage>
        <taxon>Bacteria</taxon>
        <taxon>Bacillati</taxon>
        <taxon>Actinomycetota</taxon>
        <taxon>Actinomycetes</taxon>
        <taxon>Streptosporangiales</taxon>
        <taxon>Streptosporangiaceae</taxon>
        <taxon>Nonomuraea</taxon>
    </lineage>
</organism>
<dbReference type="GO" id="GO:0097367">
    <property type="term" value="F:carbohydrate derivative binding"/>
    <property type="evidence" value="ECO:0007669"/>
    <property type="project" value="InterPro"/>
</dbReference>
<protein>
    <submittedName>
        <fullName evidence="3">MurR/RpiR family transcriptional regulator</fullName>
    </submittedName>
</protein>
<dbReference type="InterPro" id="IPR009057">
    <property type="entry name" value="Homeodomain-like_sf"/>
</dbReference>
<dbReference type="GO" id="GO:0003677">
    <property type="term" value="F:DNA binding"/>
    <property type="evidence" value="ECO:0007669"/>
    <property type="project" value="InterPro"/>
</dbReference>
<dbReference type="OrthoDB" id="3808596at2"/>
<sequence length="303" mass="32511">MNATGESIAVMENTHGPVEQLRAKVRQLWDELSPAERAVCQFLVSATPEQILFASAQELGAATGTSNATVVRTMQRLGFGGLPGLKRALAAEFTSAVAPDVRLKQRISHVGQDLSGIWERVFDEARERIDHCRRLFDEEPFKKAVELLVNAPGVLVFGTGASDPAARHLALKLGRRGHRARATSATGFALADDLLALGHGDVLVIFQPGRRLKEITVLIDRAHAVGAGVVLISDELGGEFADRVDAALAAPHTPTGITGEPLTGIILGDALLLALDSLDQTRSVEHSHQLSAIREQLLGPRFR</sequence>
<dbReference type="InterPro" id="IPR047640">
    <property type="entry name" value="RpiR-like"/>
</dbReference>
<feature type="domain" description="SIS" evidence="2">
    <location>
        <begin position="144"/>
        <end position="281"/>
    </location>
</feature>
<dbReference type="PANTHER" id="PTHR30514">
    <property type="entry name" value="GLUCOKINASE"/>
    <property type="match status" value="1"/>
</dbReference>
<dbReference type="PROSITE" id="PS51071">
    <property type="entry name" value="HTH_RPIR"/>
    <property type="match status" value="1"/>
</dbReference>
<dbReference type="SUPFAM" id="SSF53697">
    <property type="entry name" value="SIS domain"/>
    <property type="match status" value="1"/>
</dbReference>
<evidence type="ECO:0000259" key="1">
    <source>
        <dbReference type="PROSITE" id="PS51071"/>
    </source>
</evidence>
<name>A0A4R4NFM8_9ACTN</name>
<dbReference type="Pfam" id="PF01380">
    <property type="entry name" value="SIS"/>
    <property type="match status" value="1"/>
</dbReference>
<dbReference type="GO" id="GO:0003700">
    <property type="term" value="F:DNA-binding transcription factor activity"/>
    <property type="evidence" value="ECO:0007669"/>
    <property type="project" value="InterPro"/>
</dbReference>
<reference evidence="3 4" key="1">
    <citation type="submission" date="2019-02" db="EMBL/GenBank/DDBJ databases">
        <title>Draft genome sequences of novel Actinobacteria.</title>
        <authorList>
            <person name="Sahin N."/>
            <person name="Ay H."/>
            <person name="Saygin H."/>
        </authorList>
    </citation>
    <scope>NUCLEOTIDE SEQUENCE [LARGE SCALE GENOMIC DNA]</scope>
    <source>
        <strain evidence="3 4">KC201</strain>
    </source>
</reference>
<comment type="caution">
    <text evidence="3">The sequence shown here is derived from an EMBL/GenBank/DDBJ whole genome shotgun (WGS) entry which is preliminary data.</text>
</comment>
<evidence type="ECO:0000313" key="3">
    <source>
        <dbReference type="EMBL" id="TDC05572.1"/>
    </source>
</evidence>
<accession>A0A4R4NFM8</accession>